<organism evidence="3 4">
    <name type="scientific">Azospirillum himalayense</name>
    <dbReference type="NCBI Taxonomy" id="654847"/>
    <lineage>
        <taxon>Bacteria</taxon>
        <taxon>Pseudomonadati</taxon>
        <taxon>Pseudomonadota</taxon>
        <taxon>Alphaproteobacteria</taxon>
        <taxon>Rhodospirillales</taxon>
        <taxon>Azospirillaceae</taxon>
        <taxon>Azospirillum</taxon>
    </lineage>
</organism>
<feature type="region of interest" description="Disordered" evidence="1">
    <location>
        <begin position="1"/>
        <end position="22"/>
    </location>
</feature>
<dbReference type="Proteomes" id="UP001596166">
    <property type="component" value="Unassembled WGS sequence"/>
</dbReference>
<accession>A0ABW0GAR8</accession>
<dbReference type="EMBL" id="JBHSLC010000081">
    <property type="protein sequence ID" value="MFC5358165.1"/>
    <property type="molecule type" value="Genomic_DNA"/>
</dbReference>
<sequence length="95" mass="10744">MPDNQTPPADKSASSGWTKSHNIFVGGRRSSARMEPEFREALKDICDREKKSLSELYSEIDGRKRPDQTLSSATRVFTVAYFRNALHHIEEGSTD</sequence>
<dbReference type="Pfam" id="PF13467">
    <property type="entry name" value="RHH_4"/>
    <property type="match status" value="1"/>
</dbReference>
<evidence type="ECO:0000256" key="1">
    <source>
        <dbReference type="SAM" id="MobiDB-lite"/>
    </source>
</evidence>
<gene>
    <name evidence="3" type="ORF">ACFPMG_24565</name>
</gene>
<proteinExistence type="predicted"/>
<feature type="compositionally biased region" description="Polar residues" evidence="1">
    <location>
        <begin position="1"/>
        <end position="21"/>
    </location>
</feature>
<comment type="caution">
    <text evidence="3">The sequence shown here is derived from an EMBL/GenBank/DDBJ whole genome shotgun (WGS) entry which is preliminary data.</text>
</comment>
<keyword evidence="4" id="KW-1185">Reference proteome</keyword>
<evidence type="ECO:0000313" key="4">
    <source>
        <dbReference type="Proteomes" id="UP001596166"/>
    </source>
</evidence>
<name>A0ABW0GAR8_9PROT</name>
<feature type="domain" description="Ribbon-helix-helix" evidence="2">
    <location>
        <begin position="19"/>
        <end position="82"/>
    </location>
</feature>
<dbReference type="InterPro" id="IPR038268">
    <property type="entry name" value="RHH_sf"/>
</dbReference>
<reference evidence="4" key="1">
    <citation type="journal article" date="2019" name="Int. J. Syst. Evol. Microbiol.">
        <title>The Global Catalogue of Microorganisms (GCM) 10K type strain sequencing project: providing services to taxonomists for standard genome sequencing and annotation.</title>
        <authorList>
            <consortium name="The Broad Institute Genomics Platform"/>
            <consortium name="The Broad Institute Genome Sequencing Center for Infectious Disease"/>
            <person name="Wu L."/>
            <person name="Ma J."/>
        </authorList>
    </citation>
    <scope>NUCLEOTIDE SEQUENCE [LARGE SCALE GENOMIC DNA]</scope>
    <source>
        <strain evidence="4">CCUG 58760</strain>
    </source>
</reference>
<dbReference type="Gene3D" id="1.10.3990.20">
    <property type="entry name" value="protein bp1543"/>
    <property type="match status" value="1"/>
</dbReference>
<evidence type="ECO:0000313" key="3">
    <source>
        <dbReference type="EMBL" id="MFC5358165.1"/>
    </source>
</evidence>
<evidence type="ECO:0000259" key="2">
    <source>
        <dbReference type="Pfam" id="PF13467"/>
    </source>
</evidence>
<protein>
    <submittedName>
        <fullName evidence="3">Ribbon-helix-helix domain-containing protein</fullName>
    </submittedName>
</protein>
<dbReference type="InterPro" id="IPR027373">
    <property type="entry name" value="RHH_dom"/>
</dbReference>
<dbReference type="RefSeq" id="WP_376997868.1">
    <property type="nucleotide sequence ID" value="NZ_JBHSLC010000081.1"/>
</dbReference>